<dbReference type="STRING" id="1526571.AT746_07665"/>
<dbReference type="GO" id="GO:0016020">
    <property type="term" value="C:membrane"/>
    <property type="evidence" value="ECO:0007669"/>
    <property type="project" value="TreeGrafter"/>
</dbReference>
<dbReference type="SUPFAM" id="SSF53474">
    <property type="entry name" value="alpha/beta-Hydrolases"/>
    <property type="match status" value="1"/>
</dbReference>
<protein>
    <submittedName>
        <fullName evidence="2">Alpha/beta hydrolase</fullName>
    </submittedName>
</protein>
<dbReference type="PRINTS" id="PR00111">
    <property type="entry name" value="ABHYDROLASE"/>
</dbReference>
<dbReference type="Proteomes" id="UP000068447">
    <property type="component" value="Chromosome"/>
</dbReference>
<feature type="domain" description="AB hydrolase-1" evidence="1">
    <location>
        <begin position="26"/>
        <end position="264"/>
    </location>
</feature>
<organism evidence="2 3">
    <name type="scientific">Lacimicrobium alkaliphilum</name>
    <dbReference type="NCBI Taxonomy" id="1526571"/>
    <lineage>
        <taxon>Bacteria</taxon>
        <taxon>Pseudomonadati</taxon>
        <taxon>Pseudomonadota</taxon>
        <taxon>Gammaproteobacteria</taxon>
        <taxon>Alteromonadales</taxon>
        <taxon>Alteromonadaceae</taxon>
        <taxon>Lacimicrobium</taxon>
    </lineage>
</organism>
<sequence>MTDISFQLRHQRISGQRFGDPNGTKVLALHGWLDNSASFIPLAEHLQNVDLLAIDLIGHGHSDHRSADAHYHLPDWVQDIYELTQSLGWKEFHLLGHSLGGIISSLYAATFPEQILTLTMIEAFGPLSREAESSPAQLRESVLSRIEIDKKQARHPPSLERAATARMMAGDLSRESAKLLVQRNLSEDEQGLKWRTDRRLRTISSLRMTEEQATAFLRSISSPVLAITGSTGFEKVRLNQQNRAALIKNLQATECEGGHHLHMDNPQPVAEQLLRFWQDCGTS</sequence>
<evidence type="ECO:0000313" key="2">
    <source>
        <dbReference type="EMBL" id="ALS98147.1"/>
    </source>
</evidence>
<dbReference type="InterPro" id="IPR050266">
    <property type="entry name" value="AB_hydrolase_sf"/>
</dbReference>
<dbReference type="Pfam" id="PF00561">
    <property type="entry name" value="Abhydrolase_1"/>
    <property type="match status" value="1"/>
</dbReference>
<gene>
    <name evidence="2" type="ORF">AT746_07665</name>
</gene>
<dbReference type="InterPro" id="IPR000073">
    <property type="entry name" value="AB_hydrolase_1"/>
</dbReference>
<dbReference type="OrthoDB" id="149912at2"/>
<name>A0A0U2Z5F5_9ALTE</name>
<dbReference type="KEGG" id="lal:AT746_07665"/>
<evidence type="ECO:0000259" key="1">
    <source>
        <dbReference type="Pfam" id="PF00561"/>
    </source>
</evidence>
<dbReference type="PANTHER" id="PTHR43798">
    <property type="entry name" value="MONOACYLGLYCEROL LIPASE"/>
    <property type="match status" value="1"/>
</dbReference>
<dbReference type="Gene3D" id="3.40.50.1820">
    <property type="entry name" value="alpha/beta hydrolase"/>
    <property type="match status" value="1"/>
</dbReference>
<dbReference type="EMBL" id="CP013650">
    <property type="protein sequence ID" value="ALS98147.1"/>
    <property type="molecule type" value="Genomic_DNA"/>
</dbReference>
<keyword evidence="3" id="KW-1185">Reference proteome</keyword>
<evidence type="ECO:0000313" key="3">
    <source>
        <dbReference type="Proteomes" id="UP000068447"/>
    </source>
</evidence>
<dbReference type="AlphaFoldDB" id="A0A0U2Z5F5"/>
<dbReference type="GO" id="GO:0016787">
    <property type="term" value="F:hydrolase activity"/>
    <property type="evidence" value="ECO:0007669"/>
    <property type="project" value="UniProtKB-KW"/>
</dbReference>
<dbReference type="PANTHER" id="PTHR43798:SF33">
    <property type="entry name" value="HYDROLASE, PUTATIVE (AFU_ORTHOLOGUE AFUA_2G14860)-RELATED"/>
    <property type="match status" value="1"/>
</dbReference>
<dbReference type="RefSeq" id="WP_062478647.1">
    <property type="nucleotide sequence ID" value="NZ_CP013650.1"/>
</dbReference>
<dbReference type="InterPro" id="IPR029058">
    <property type="entry name" value="AB_hydrolase_fold"/>
</dbReference>
<proteinExistence type="predicted"/>
<reference evidence="2 3" key="1">
    <citation type="submission" date="2015-12" db="EMBL/GenBank/DDBJ databases">
        <title>Complete genome of Lacimicrobium alkaliphilum KCTC 32984.</title>
        <authorList>
            <person name="Kim S.-G."/>
            <person name="Lee Y.-J."/>
        </authorList>
    </citation>
    <scope>NUCLEOTIDE SEQUENCE [LARGE SCALE GENOMIC DNA]</scope>
    <source>
        <strain evidence="2 3">YelD216</strain>
    </source>
</reference>
<accession>A0A0U2Z5F5</accession>
<keyword evidence="2" id="KW-0378">Hydrolase</keyword>